<name>A0A371EQX4_MUCPR</name>
<evidence type="ECO:0000313" key="1">
    <source>
        <dbReference type="EMBL" id="RDX68441.1"/>
    </source>
</evidence>
<reference evidence="1" key="1">
    <citation type="submission" date="2018-05" db="EMBL/GenBank/DDBJ databases">
        <title>Draft genome of Mucuna pruriens seed.</title>
        <authorList>
            <person name="Nnadi N.E."/>
            <person name="Vos R."/>
            <person name="Hasami M.H."/>
            <person name="Devisetty U.K."/>
            <person name="Aguiy J.C."/>
        </authorList>
    </citation>
    <scope>NUCLEOTIDE SEQUENCE [LARGE SCALE GENOMIC DNA]</scope>
    <source>
        <strain evidence="1">JCA_2017</strain>
    </source>
</reference>
<protein>
    <submittedName>
        <fullName evidence="1">Uncharacterized protein</fullName>
    </submittedName>
</protein>
<dbReference type="AlphaFoldDB" id="A0A371EQX4"/>
<dbReference type="EMBL" id="QJKJ01012543">
    <property type="protein sequence ID" value="RDX68441.1"/>
    <property type="molecule type" value="Genomic_DNA"/>
</dbReference>
<organism evidence="1 2">
    <name type="scientific">Mucuna pruriens</name>
    <name type="common">Velvet bean</name>
    <name type="synonym">Dolichos pruriens</name>
    <dbReference type="NCBI Taxonomy" id="157652"/>
    <lineage>
        <taxon>Eukaryota</taxon>
        <taxon>Viridiplantae</taxon>
        <taxon>Streptophyta</taxon>
        <taxon>Embryophyta</taxon>
        <taxon>Tracheophyta</taxon>
        <taxon>Spermatophyta</taxon>
        <taxon>Magnoliopsida</taxon>
        <taxon>eudicotyledons</taxon>
        <taxon>Gunneridae</taxon>
        <taxon>Pentapetalae</taxon>
        <taxon>rosids</taxon>
        <taxon>fabids</taxon>
        <taxon>Fabales</taxon>
        <taxon>Fabaceae</taxon>
        <taxon>Papilionoideae</taxon>
        <taxon>50 kb inversion clade</taxon>
        <taxon>NPAAA clade</taxon>
        <taxon>indigoferoid/millettioid clade</taxon>
        <taxon>Phaseoleae</taxon>
        <taxon>Mucuna</taxon>
    </lineage>
</organism>
<feature type="non-terminal residue" evidence="1">
    <location>
        <position position="1"/>
    </location>
</feature>
<comment type="caution">
    <text evidence="1">The sequence shown here is derived from an EMBL/GenBank/DDBJ whole genome shotgun (WGS) entry which is preliminary data.</text>
</comment>
<dbReference type="Proteomes" id="UP000257109">
    <property type="component" value="Unassembled WGS sequence"/>
</dbReference>
<keyword evidence="2" id="KW-1185">Reference proteome</keyword>
<sequence>MRLDLHGLKTEGDATGDITWELEDKMREQHPQLLPSKQIFKDENFLVGEYCNIVFYVIN</sequence>
<evidence type="ECO:0000313" key="2">
    <source>
        <dbReference type="Proteomes" id="UP000257109"/>
    </source>
</evidence>
<accession>A0A371EQX4</accession>
<gene>
    <name evidence="1" type="ORF">CR513_52578</name>
</gene>
<proteinExistence type="predicted"/>